<sequence length="245" mass="26599">MTVNNKTLFVVLILAAVVLAGGSFALFKNKMSNVDTSITAESDVVADLTEMAPAAAATEDKTDSKTYDVSSDPFAPRTLGNPDAPVKIEEFASLTCNHCAHFHNDTFGALKEKFIDTGIVHFTFTDFPLNAPALQASMIARCMPGERYFTFIGLLFKTQEQWAFSQEPAKILRQNAKLAGMSDGSFDACLANDKLKEHIANTMQAKAEKYQVSSTPSFIFNDGAASMTGAQAIDSFAQKIEELNK</sequence>
<dbReference type="Proteomes" id="UP000009286">
    <property type="component" value="Chromosome"/>
</dbReference>
<dbReference type="STRING" id="856793.MICA_1200"/>
<dbReference type="InterPro" id="IPR012336">
    <property type="entry name" value="Thioredoxin-like_fold"/>
</dbReference>
<dbReference type="InterPro" id="IPR013766">
    <property type="entry name" value="Thioredoxin_domain"/>
</dbReference>
<dbReference type="EMBL" id="CP002382">
    <property type="protein sequence ID" value="AEP09523.1"/>
    <property type="molecule type" value="Genomic_DNA"/>
</dbReference>
<dbReference type="PROSITE" id="PS51352">
    <property type="entry name" value="THIOREDOXIN_2"/>
    <property type="match status" value="1"/>
</dbReference>
<dbReference type="PANTHER" id="PTHR13887:SF14">
    <property type="entry name" value="DISULFIDE BOND FORMATION PROTEIN D"/>
    <property type="match status" value="1"/>
</dbReference>
<dbReference type="SUPFAM" id="SSF52833">
    <property type="entry name" value="Thioredoxin-like"/>
    <property type="match status" value="1"/>
</dbReference>
<accession>G2KPM3</accession>
<evidence type="ECO:0000313" key="7">
    <source>
        <dbReference type="EMBL" id="AEP09523.1"/>
    </source>
</evidence>
<evidence type="ECO:0000256" key="2">
    <source>
        <dbReference type="ARBA" id="ARBA00022729"/>
    </source>
</evidence>
<evidence type="ECO:0000256" key="5">
    <source>
        <dbReference type="ARBA" id="ARBA00023284"/>
    </source>
</evidence>
<dbReference type="Pfam" id="PF13462">
    <property type="entry name" value="Thioredoxin_4"/>
    <property type="match status" value="1"/>
</dbReference>
<name>G2KPM3_MICAA</name>
<evidence type="ECO:0000256" key="1">
    <source>
        <dbReference type="ARBA" id="ARBA00005791"/>
    </source>
</evidence>
<evidence type="ECO:0000256" key="3">
    <source>
        <dbReference type="ARBA" id="ARBA00023002"/>
    </source>
</evidence>
<evidence type="ECO:0000313" key="8">
    <source>
        <dbReference type="Proteomes" id="UP000009286"/>
    </source>
</evidence>
<reference evidence="7 8" key="1">
    <citation type="journal article" date="2011" name="BMC Genomics">
        <title>Genomic insights into an obligate epibiotic bacterial predator: Micavibrio aeruginosavorus ARL-13.</title>
        <authorList>
            <person name="Wang Z."/>
            <person name="Kadouri D."/>
            <person name="Wu M."/>
        </authorList>
    </citation>
    <scope>NUCLEOTIDE SEQUENCE [LARGE SCALE GENOMIC DNA]</scope>
    <source>
        <strain evidence="7 8">ARL-13</strain>
    </source>
</reference>
<dbReference type="AlphaFoldDB" id="G2KPM3"/>
<dbReference type="RefSeq" id="WP_014102746.1">
    <property type="nucleotide sequence ID" value="NC_016026.1"/>
</dbReference>
<keyword evidence="4" id="KW-1015">Disulfide bond</keyword>
<feature type="domain" description="Thioredoxin" evidence="6">
    <location>
        <begin position="46"/>
        <end position="245"/>
    </location>
</feature>
<dbReference type="Gene3D" id="3.40.30.10">
    <property type="entry name" value="Glutaredoxin"/>
    <property type="match status" value="1"/>
</dbReference>
<dbReference type="OrthoDB" id="8478320at2"/>
<evidence type="ECO:0000259" key="6">
    <source>
        <dbReference type="PROSITE" id="PS51352"/>
    </source>
</evidence>
<dbReference type="GO" id="GO:0016491">
    <property type="term" value="F:oxidoreductase activity"/>
    <property type="evidence" value="ECO:0007669"/>
    <property type="project" value="UniProtKB-KW"/>
</dbReference>
<keyword evidence="2" id="KW-0732">Signal</keyword>
<proteinExistence type="inferred from homology"/>
<dbReference type="InterPro" id="IPR036249">
    <property type="entry name" value="Thioredoxin-like_sf"/>
</dbReference>
<gene>
    <name evidence="7" type="ordered locus">MICA_1200</name>
</gene>
<evidence type="ECO:0000256" key="4">
    <source>
        <dbReference type="ARBA" id="ARBA00023157"/>
    </source>
</evidence>
<comment type="similarity">
    <text evidence="1">Belongs to the thioredoxin family. DsbA subfamily.</text>
</comment>
<dbReference type="HOGENOM" id="CLU_000288_47_5_5"/>
<dbReference type="Gene3D" id="1.10.40.80">
    <property type="match status" value="1"/>
</dbReference>
<keyword evidence="3" id="KW-0560">Oxidoreductase</keyword>
<dbReference type="PANTHER" id="PTHR13887">
    <property type="entry name" value="GLUTATHIONE S-TRANSFERASE KAPPA"/>
    <property type="match status" value="1"/>
</dbReference>
<dbReference type="eggNOG" id="COG1651">
    <property type="taxonomic scope" value="Bacteria"/>
</dbReference>
<dbReference type="KEGG" id="mai:MICA_1200"/>
<organism evidence="7 8">
    <name type="scientific">Micavibrio aeruginosavorus (strain ARL-13)</name>
    <dbReference type="NCBI Taxonomy" id="856793"/>
    <lineage>
        <taxon>Bacteria</taxon>
        <taxon>Pseudomonadati</taxon>
        <taxon>Bdellovibrionota</taxon>
        <taxon>Bdellovibrionia</taxon>
        <taxon>Bdellovibrionales</taxon>
        <taxon>Pseudobdellovibrionaceae</taxon>
        <taxon>Micavibrio</taxon>
    </lineage>
</organism>
<protein>
    <recommendedName>
        <fullName evidence="6">Thioredoxin domain-containing protein</fullName>
    </recommendedName>
</protein>
<keyword evidence="5" id="KW-0676">Redox-active center</keyword>
<keyword evidence="8" id="KW-1185">Reference proteome</keyword>